<evidence type="ECO:0000313" key="10">
    <source>
        <dbReference type="EMBL" id="XBH13780.1"/>
    </source>
</evidence>
<accession>A0AAU7D871</accession>
<evidence type="ECO:0000256" key="4">
    <source>
        <dbReference type="ARBA" id="ARBA00022723"/>
    </source>
</evidence>
<dbReference type="Gene3D" id="3.20.20.140">
    <property type="entry name" value="Metal-dependent hydrolases"/>
    <property type="match status" value="1"/>
</dbReference>
<proteinExistence type="inferred from homology"/>
<comment type="cofactor">
    <cofactor evidence="1">
        <name>Zn(2+)</name>
        <dbReference type="ChEBI" id="CHEBI:29105"/>
    </cofactor>
</comment>
<evidence type="ECO:0000259" key="8">
    <source>
        <dbReference type="Pfam" id="PF00962"/>
    </source>
</evidence>
<feature type="signal peptide" evidence="7">
    <location>
        <begin position="1"/>
        <end position="23"/>
    </location>
</feature>
<name>A0AAU7CXW7_9BACT</name>
<evidence type="ECO:0000256" key="3">
    <source>
        <dbReference type="ARBA" id="ARBA00012784"/>
    </source>
</evidence>
<dbReference type="AlphaFoldDB" id="A0AAU7CXW7"/>
<dbReference type="Pfam" id="PF00962">
    <property type="entry name" value="A_deaminase"/>
    <property type="match status" value="1"/>
</dbReference>
<dbReference type="EMBL" id="CP121194">
    <property type="protein sequence ID" value="XBH10343.1"/>
    <property type="molecule type" value="Genomic_DNA"/>
</dbReference>
<evidence type="ECO:0000256" key="6">
    <source>
        <dbReference type="ARBA" id="ARBA00022833"/>
    </source>
</evidence>
<keyword evidence="6" id="KW-0862">Zinc</keyword>
<organism evidence="9">
    <name type="scientific">Edaphobacter paludis</name>
    <dbReference type="NCBI Taxonomy" id="3035702"/>
    <lineage>
        <taxon>Bacteria</taxon>
        <taxon>Pseudomonadati</taxon>
        <taxon>Acidobacteriota</taxon>
        <taxon>Terriglobia</taxon>
        <taxon>Terriglobales</taxon>
        <taxon>Acidobacteriaceae</taxon>
        <taxon>Edaphobacter</taxon>
    </lineage>
</organism>
<keyword evidence="5" id="KW-0378">Hydrolase</keyword>
<accession>A0AAU7CXW7</accession>
<dbReference type="GO" id="GO:0006154">
    <property type="term" value="P:adenosine catabolic process"/>
    <property type="evidence" value="ECO:0007669"/>
    <property type="project" value="TreeGrafter"/>
</dbReference>
<protein>
    <recommendedName>
        <fullName evidence="3">adenosine deaminase</fullName>
        <ecNumber evidence="3">3.5.4.4</ecNumber>
    </recommendedName>
</protein>
<sequence>MLPRIQSFVPAILFCLVTAAAQAATPKTSTARQEQRATLAFNTAKKNPLQLRAFLVRMPKGADLHMHLSGAIFAETFLKDAAADLLCVNPNTLSFTKNVGTTRSLAPQPVCSNGDVRAESVFADQHLYDALVDSFSMRSFIPSAGISAHDHFFSTFDRFGGIHKSHTGEWLNEVATRAAAQNEQYLEIMETPTFSNAAKLGYALGWPTGTSLLVGTTGQKEVTPEQLAKLRDALLAGGLRDEVATDRKELADAEAKRSAIENCPTMPQQTNVSIPSGDSIGEGHSTSCSVKIRFIYQVLRAFPPQQVFAQTLLGFELASQDPDVVGINFVQPEDAFYSMSEYHRQMQMLDYLHTIYPRVHITLHAGELAPGLVPPAGLRFHIREAVELGHAERIGHGADIMYEDNPKALLNEMADHHIMVEINLTSNDVILGIDPAHHPLPIYLAAHVPVAVSTDDEGVSRIDLTNEYIRAARDFNLSYADLKNMARTSLEHSFLPGPSLWRQPDSFTRTNPACGAQPLGAEKPTTKCQAFLQSSEKAAEQWKLEHRYQLFESTLP</sequence>
<dbReference type="PANTHER" id="PTHR11409">
    <property type="entry name" value="ADENOSINE DEAMINASE"/>
    <property type="match status" value="1"/>
</dbReference>
<dbReference type="GO" id="GO:0043103">
    <property type="term" value="P:hypoxanthine salvage"/>
    <property type="evidence" value="ECO:0007669"/>
    <property type="project" value="TreeGrafter"/>
</dbReference>
<evidence type="ECO:0000256" key="5">
    <source>
        <dbReference type="ARBA" id="ARBA00022801"/>
    </source>
</evidence>
<evidence type="ECO:0000256" key="7">
    <source>
        <dbReference type="SAM" id="SignalP"/>
    </source>
</evidence>
<feature type="chain" id="PRO_5043288402" description="adenosine deaminase" evidence="7">
    <location>
        <begin position="24"/>
        <end position="556"/>
    </location>
</feature>
<comment type="similarity">
    <text evidence="2">Belongs to the metallo-dependent hydrolases superfamily. Adenosine and AMP deaminases family.</text>
</comment>
<dbReference type="SUPFAM" id="SSF51556">
    <property type="entry name" value="Metallo-dependent hydrolases"/>
    <property type="match status" value="1"/>
</dbReference>
<dbReference type="InterPro" id="IPR032466">
    <property type="entry name" value="Metal_Hydrolase"/>
</dbReference>
<evidence type="ECO:0000256" key="2">
    <source>
        <dbReference type="ARBA" id="ARBA00006676"/>
    </source>
</evidence>
<dbReference type="KEGG" id="epl:P4G45_01075"/>
<dbReference type="EC" id="3.5.4.4" evidence="3"/>
<dbReference type="InterPro" id="IPR001365">
    <property type="entry name" value="A_deaminase_dom"/>
</dbReference>
<reference evidence="9" key="1">
    <citation type="submission" date="2023-03" db="EMBL/GenBank/DDBJ databases">
        <title>Edaphobacter sp.</title>
        <authorList>
            <person name="Huber K.J."/>
            <person name="Papendorf J."/>
            <person name="Pilke C."/>
            <person name="Bunk B."/>
            <person name="Sproeer C."/>
            <person name="Pester M."/>
        </authorList>
    </citation>
    <scope>NUCLEOTIDE SEQUENCE</scope>
    <source>
        <strain evidence="9">DSM 109919</strain>
        <strain evidence="10">DSM 109920</strain>
    </source>
</reference>
<dbReference type="GO" id="GO:0004000">
    <property type="term" value="F:adenosine deaminase activity"/>
    <property type="evidence" value="ECO:0007669"/>
    <property type="project" value="UniProtKB-ARBA"/>
</dbReference>
<evidence type="ECO:0000313" key="9">
    <source>
        <dbReference type="EMBL" id="XBH10343.1"/>
    </source>
</evidence>
<dbReference type="RefSeq" id="WP_348267851.1">
    <property type="nucleotide sequence ID" value="NZ_CP121194.1"/>
</dbReference>
<evidence type="ECO:0000256" key="1">
    <source>
        <dbReference type="ARBA" id="ARBA00001947"/>
    </source>
</evidence>
<keyword evidence="7" id="KW-0732">Signal</keyword>
<dbReference type="GO" id="GO:0046872">
    <property type="term" value="F:metal ion binding"/>
    <property type="evidence" value="ECO:0007669"/>
    <property type="project" value="UniProtKB-KW"/>
</dbReference>
<dbReference type="GO" id="GO:0046103">
    <property type="term" value="P:inosine biosynthetic process"/>
    <property type="evidence" value="ECO:0007669"/>
    <property type="project" value="TreeGrafter"/>
</dbReference>
<keyword evidence="4" id="KW-0479">Metal-binding</keyword>
<dbReference type="GO" id="GO:0005829">
    <property type="term" value="C:cytosol"/>
    <property type="evidence" value="ECO:0007669"/>
    <property type="project" value="TreeGrafter"/>
</dbReference>
<feature type="domain" description="Adenosine deaminase" evidence="8">
    <location>
        <begin position="286"/>
        <end position="497"/>
    </location>
</feature>
<dbReference type="InterPro" id="IPR006330">
    <property type="entry name" value="Ado/ade_deaminase"/>
</dbReference>
<dbReference type="EMBL" id="CP121195">
    <property type="protein sequence ID" value="XBH13780.1"/>
    <property type="molecule type" value="Genomic_DNA"/>
</dbReference>
<gene>
    <name evidence="9" type="ORF">P4G45_01075</name>
    <name evidence="10" type="ORF">P8936_01085</name>
</gene>
<dbReference type="PANTHER" id="PTHR11409:SF43">
    <property type="entry name" value="ADENOSINE DEAMINASE"/>
    <property type="match status" value="1"/>
</dbReference>